<accession>A0A380TEB3</accession>
<dbReference type="PANTHER" id="PTHR37423:SF5">
    <property type="entry name" value="SOLUBLE LYTIC MUREIN TRANSGLYCOSYLASE"/>
    <property type="match status" value="1"/>
</dbReference>
<name>A0A380TEB3_9ZZZZ</name>
<dbReference type="EMBL" id="UIDG01000142">
    <property type="protein sequence ID" value="SUS05964.1"/>
    <property type="molecule type" value="Genomic_DNA"/>
</dbReference>
<evidence type="ECO:0000256" key="1">
    <source>
        <dbReference type="ARBA" id="ARBA00022729"/>
    </source>
</evidence>
<dbReference type="GO" id="GO:0000270">
    <property type="term" value="P:peptidoglycan metabolic process"/>
    <property type="evidence" value="ECO:0007669"/>
    <property type="project" value="InterPro"/>
</dbReference>
<evidence type="ECO:0000313" key="4">
    <source>
        <dbReference type="EMBL" id="SUS05964.1"/>
    </source>
</evidence>
<dbReference type="GO" id="GO:0008933">
    <property type="term" value="F:peptidoglycan lytic transglycosylase activity"/>
    <property type="evidence" value="ECO:0007669"/>
    <property type="project" value="InterPro"/>
</dbReference>
<feature type="compositionally biased region" description="Low complexity" evidence="2">
    <location>
        <begin position="150"/>
        <end position="159"/>
    </location>
</feature>
<dbReference type="Gene3D" id="1.10.530.10">
    <property type="match status" value="1"/>
</dbReference>
<evidence type="ECO:0000259" key="3">
    <source>
        <dbReference type="Pfam" id="PF01464"/>
    </source>
</evidence>
<reference evidence="4" key="1">
    <citation type="submission" date="2018-07" db="EMBL/GenBank/DDBJ databases">
        <authorList>
            <person name="Quirk P.G."/>
            <person name="Krulwich T.A."/>
        </authorList>
    </citation>
    <scope>NUCLEOTIDE SEQUENCE</scope>
</reference>
<evidence type="ECO:0000256" key="2">
    <source>
        <dbReference type="SAM" id="MobiDB-lite"/>
    </source>
</evidence>
<organism evidence="4">
    <name type="scientific">metagenome</name>
    <dbReference type="NCBI Taxonomy" id="256318"/>
    <lineage>
        <taxon>unclassified sequences</taxon>
        <taxon>metagenomes</taxon>
    </lineage>
</organism>
<dbReference type="GO" id="GO:0004553">
    <property type="term" value="F:hydrolase activity, hydrolyzing O-glycosyl compounds"/>
    <property type="evidence" value="ECO:0007669"/>
    <property type="project" value="InterPro"/>
</dbReference>
<dbReference type="PANTHER" id="PTHR37423">
    <property type="entry name" value="SOLUBLE LYTIC MUREIN TRANSGLYCOSYLASE-RELATED"/>
    <property type="match status" value="1"/>
</dbReference>
<dbReference type="PROSITE" id="PS00922">
    <property type="entry name" value="TRANSGLYCOSYLASE"/>
    <property type="match status" value="1"/>
</dbReference>
<dbReference type="InterPro" id="IPR008258">
    <property type="entry name" value="Transglycosylase_SLT_dom_1"/>
</dbReference>
<sequence length="591" mass="63969">MRGILRSFGVVLTIASLMAVASPSFAGRLSGQPGADARSQGADPVLPNILSSEDVTLYREMFALARQGRGRAIDERVPLLANPLLLGHVMAQRYLHPRAAIESDAELIQWLAAYSDQPDAAAIRDLLDARRSERLREQARLARAAQRSAARSAARSARSGKQGIAVPTKKPIRRGGGVADAGTLLNASGAAMLAGLTGSADALAELSGGTGDDEVLSSEWSLGMEDRSTRELWRHGIAAWRAGESAAAASVFGTLADRSDASAWVQAAAAFWAARAHLHARQPEHVSHWLKVAASQTRTFYGLLAQRILGLPLRIRWQPDDTDIAAARFVGSTAAGERALALVQVGEHPRAEAELANASRGERGRFAHGAMVIAERAGLAQLSLQLYARLYPDGGGFEAAGYPVPYWRPEGGFTVDPALLFALARQESRFDPEAVSRAGARGLMQVMPATARHVIRRRPDDLADARLSNPETNLAVGQTYIELLVTEEDVGQDLFRLAAAWNGGPNNVKKWEFEGIAAEDDPLLFIETIPFGETRNFIEKVLANYWIYRDRLNQPVPSLDSLAAGMWPTYKEYRDPPVSATVQGTQARYGY</sequence>
<gene>
    <name evidence="4" type="ORF">DF3PB_2260006</name>
</gene>
<dbReference type="CDD" id="cd13401">
    <property type="entry name" value="Slt70-like"/>
    <property type="match status" value="1"/>
</dbReference>
<keyword evidence="1" id="KW-0732">Signal</keyword>
<dbReference type="InterPro" id="IPR023346">
    <property type="entry name" value="Lysozyme-like_dom_sf"/>
</dbReference>
<dbReference type="SUPFAM" id="SSF53955">
    <property type="entry name" value="Lysozyme-like"/>
    <property type="match status" value="1"/>
</dbReference>
<protein>
    <recommendedName>
        <fullName evidence="3">Transglycosylase SLT domain-containing protein</fullName>
    </recommendedName>
</protein>
<dbReference type="InterPro" id="IPR008939">
    <property type="entry name" value="Lytic_TGlycosylase_superhlx_U"/>
</dbReference>
<dbReference type="SUPFAM" id="SSF48435">
    <property type="entry name" value="Bacterial muramidases"/>
    <property type="match status" value="1"/>
</dbReference>
<dbReference type="GO" id="GO:0016020">
    <property type="term" value="C:membrane"/>
    <property type="evidence" value="ECO:0007669"/>
    <property type="project" value="InterPro"/>
</dbReference>
<dbReference type="GO" id="GO:0042597">
    <property type="term" value="C:periplasmic space"/>
    <property type="evidence" value="ECO:0007669"/>
    <property type="project" value="InterPro"/>
</dbReference>
<dbReference type="Pfam" id="PF01464">
    <property type="entry name" value="SLT"/>
    <property type="match status" value="1"/>
</dbReference>
<dbReference type="InterPro" id="IPR000189">
    <property type="entry name" value="Transglyc_AS"/>
</dbReference>
<proteinExistence type="predicted"/>
<dbReference type="Gene3D" id="1.25.20.10">
    <property type="entry name" value="Bacterial muramidases"/>
    <property type="match status" value="1"/>
</dbReference>
<dbReference type="AlphaFoldDB" id="A0A380TEB3"/>
<feature type="region of interest" description="Disordered" evidence="2">
    <location>
        <begin position="150"/>
        <end position="172"/>
    </location>
</feature>
<feature type="domain" description="Transglycosylase SLT" evidence="3">
    <location>
        <begin position="413"/>
        <end position="512"/>
    </location>
</feature>